<evidence type="ECO:0000313" key="2">
    <source>
        <dbReference type="Proteomes" id="UP000522333"/>
    </source>
</evidence>
<protein>
    <submittedName>
        <fullName evidence="1">Uncharacterized protein</fullName>
    </submittedName>
</protein>
<gene>
    <name evidence="1" type="ORF">HF854_10715</name>
</gene>
<evidence type="ECO:0000313" key="1">
    <source>
        <dbReference type="EMBL" id="NME52974.1"/>
    </source>
</evidence>
<dbReference type="Proteomes" id="UP000522333">
    <property type="component" value="Unassembled WGS sequence"/>
</dbReference>
<reference evidence="1 2" key="1">
    <citation type="submission" date="2020-04" db="EMBL/GenBank/DDBJ databases">
        <authorList>
            <person name="Hitch T.C.A."/>
            <person name="Wylensek D."/>
            <person name="Clavel T."/>
        </authorList>
    </citation>
    <scope>NUCLEOTIDE SEQUENCE [LARGE SCALE GENOMIC DNA]</scope>
    <source>
        <strain evidence="1 2">PG-251-APC-1</strain>
    </source>
</reference>
<accession>A0A848CHK5</accession>
<proteinExistence type="predicted"/>
<name>A0A848CHK5_9BACT</name>
<dbReference type="EMBL" id="JABAFY010000053">
    <property type="protein sequence ID" value="NME52974.1"/>
    <property type="molecule type" value="Genomic_DNA"/>
</dbReference>
<organism evidence="1 2">
    <name type="scientific">Desulfovibrio piger</name>
    <dbReference type="NCBI Taxonomy" id="901"/>
    <lineage>
        <taxon>Bacteria</taxon>
        <taxon>Pseudomonadati</taxon>
        <taxon>Thermodesulfobacteriota</taxon>
        <taxon>Desulfovibrionia</taxon>
        <taxon>Desulfovibrionales</taxon>
        <taxon>Desulfovibrionaceae</taxon>
        <taxon>Desulfovibrio</taxon>
    </lineage>
</organism>
<dbReference type="RefSeq" id="WP_168936275.1">
    <property type="nucleotide sequence ID" value="NZ_JABAFY010000053.1"/>
</dbReference>
<comment type="caution">
    <text evidence="1">The sequence shown here is derived from an EMBL/GenBank/DDBJ whole genome shotgun (WGS) entry which is preliminary data.</text>
</comment>
<sequence length="279" mass="31003">MRKGAKVRVDAGKVSLRNRTEDPAWARRLVELAKVTRDGYRAEFEVPGVSFANKFEELLMRLPESSGDWVTMPMNYVLWLYALGCDEEEGMRLYMGLAHAATLACRARETALSVPKGDMPLSVGSRKVLAAPEKSFRRSDGRTFHRLNMILTALCFAACGKIGKSENARVSEAITAAAPLVGLALPPVTGTAENPHTASVSDINPLTSTMLFTTVPTGTGKLLLMLLLRRAWPMYKITTREITREDFAVNLLTYLNLSIFSDFDQSRRTSLTFSNTYLW</sequence>
<dbReference type="AlphaFoldDB" id="A0A848CHK5"/>